<feature type="region of interest" description="Disordered" evidence="1">
    <location>
        <begin position="196"/>
        <end position="291"/>
    </location>
</feature>
<proteinExistence type="predicted"/>
<reference evidence="3" key="1">
    <citation type="submission" date="2019-11" db="EMBL/GenBank/DDBJ databases">
        <title>Bipolaris sorokiniana Genome sequencing.</title>
        <authorList>
            <person name="Wang H."/>
        </authorList>
    </citation>
    <scope>NUCLEOTIDE SEQUENCE</scope>
</reference>
<feature type="compositionally biased region" description="Basic and acidic residues" evidence="1">
    <location>
        <begin position="216"/>
        <end position="228"/>
    </location>
</feature>
<feature type="compositionally biased region" description="Polar residues" evidence="1">
    <location>
        <begin position="236"/>
        <end position="266"/>
    </location>
</feature>
<evidence type="ECO:0000313" key="3">
    <source>
        <dbReference type="EMBL" id="KAF5851871.1"/>
    </source>
</evidence>
<feature type="compositionally biased region" description="Acidic residues" evidence="1">
    <location>
        <begin position="142"/>
        <end position="152"/>
    </location>
</feature>
<dbReference type="Gene3D" id="3.40.50.10190">
    <property type="entry name" value="BRCT domain"/>
    <property type="match status" value="2"/>
</dbReference>
<organism evidence="3 4">
    <name type="scientific">Cochliobolus sativus</name>
    <name type="common">Common root rot and spot blotch fungus</name>
    <name type="synonym">Bipolaris sorokiniana</name>
    <dbReference type="NCBI Taxonomy" id="45130"/>
    <lineage>
        <taxon>Eukaryota</taxon>
        <taxon>Fungi</taxon>
        <taxon>Dikarya</taxon>
        <taxon>Ascomycota</taxon>
        <taxon>Pezizomycotina</taxon>
        <taxon>Dothideomycetes</taxon>
        <taxon>Pleosporomycetidae</taxon>
        <taxon>Pleosporales</taxon>
        <taxon>Pleosporineae</taxon>
        <taxon>Pleosporaceae</taxon>
        <taxon>Bipolaris</taxon>
    </lineage>
</organism>
<evidence type="ECO:0000313" key="4">
    <source>
        <dbReference type="Proteomes" id="UP000624244"/>
    </source>
</evidence>
<gene>
    <name evidence="3" type="ORF">GGP41_000633</name>
</gene>
<dbReference type="SUPFAM" id="SSF52113">
    <property type="entry name" value="BRCT domain"/>
    <property type="match status" value="1"/>
</dbReference>
<feature type="domain" description="BRCT" evidence="2">
    <location>
        <begin position="373"/>
        <end position="466"/>
    </location>
</feature>
<sequence>MWTLVSSSTTVAPGSNEFNLLNEGIAHIIVSANSNHAEVVRVLDPRMQRELGRIIAGPFGVKLEAVNEKLTIIPGQSHTPSPSSAKFELQPRTDNYSEAIFLRHGDILNLSSLGSSFTCQWTNSEVQVDSSAVPNARRVAETPEDETEDEGLTESKPVARTEDRHFRLRATPQLPQQQSFVVQETPTAARVNSISTSLAADIKPPDFADDTSGPVKETRPSSREREPEPESASETFSTARTGESQNTNVLQSTEVPAIGSVTNRTRPSLRKAEKSSPQVQVPPKSTRKRSTTAVQEISNFEQEALAVGVKRAKINNDEDTWDARLSSIDTTSQKSSKKGKKRPTSTSCTEALDEAEEEDLMRSPQSTQESTCATTEIYDGHPPRVASSNSTITKSSQAVKLLKKQGGAYVEKLTDDFNILCVRDGDLQKKTKVLYAIARGIPIVTDAWLLDSAKEGRLLSLSAYKPSTSKQEEDWGFSFNDVFGQPQTPFEGYTIHFTKNLRGVYESFSEVVAVCKAAGAKNVTSTRMDTTGENIVLANNYEDDPEVQKLTKDGITCYTKDLFTISIFRGYLDLGSDEFKIKAPNADNTPSKEKKKRGRKTM</sequence>
<comment type="caution">
    <text evidence="3">The sequence shown here is derived from an EMBL/GenBank/DDBJ whole genome shotgun (WGS) entry which is preliminary data.</text>
</comment>
<dbReference type="InterPro" id="IPR036420">
    <property type="entry name" value="BRCT_dom_sf"/>
</dbReference>
<dbReference type="PROSITE" id="PS50172">
    <property type="entry name" value="BRCT"/>
    <property type="match status" value="1"/>
</dbReference>
<feature type="compositionally biased region" description="Basic residues" evidence="1">
    <location>
        <begin position="593"/>
        <end position="602"/>
    </location>
</feature>
<dbReference type="EMBL" id="WNKQ01000004">
    <property type="protein sequence ID" value="KAF5851871.1"/>
    <property type="molecule type" value="Genomic_DNA"/>
</dbReference>
<dbReference type="OMA" id="QDGITCY"/>
<accession>A0A8H5ZMJ0</accession>
<protein>
    <recommendedName>
        <fullName evidence="2">BRCT domain-containing protein</fullName>
    </recommendedName>
</protein>
<feature type="region of interest" description="Disordered" evidence="1">
    <location>
        <begin position="128"/>
        <end position="163"/>
    </location>
</feature>
<dbReference type="Proteomes" id="UP000624244">
    <property type="component" value="Unassembled WGS sequence"/>
</dbReference>
<evidence type="ECO:0000256" key="1">
    <source>
        <dbReference type="SAM" id="MobiDB-lite"/>
    </source>
</evidence>
<dbReference type="InterPro" id="IPR001357">
    <property type="entry name" value="BRCT_dom"/>
</dbReference>
<dbReference type="AlphaFoldDB" id="A0A8H5ZMJ0"/>
<evidence type="ECO:0000259" key="2">
    <source>
        <dbReference type="PROSITE" id="PS50172"/>
    </source>
</evidence>
<feature type="region of interest" description="Disordered" evidence="1">
    <location>
        <begin position="325"/>
        <end position="370"/>
    </location>
</feature>
<feature type="region of interest" description="Disordered" evidence="1">
    <location>
        <begin position="582"/>
        <end position="602"/>
    </location>
</feature>
<name>A0A8H5ZMJ0_COCSA</name>
<dbReference type="SMART" id="SM00292">
    <property type="entry name" value="BRCT"/>
    <property type="match status" value="1"/>
</dbReference>